<organism evidence="1 2">
    <name type="scientific">Methanococcoides alaskense</name>
    <dbReference type="NCBI Taxonomy" id="325778"/>
    <lineage>
        <taxon>Archaea</taxon>
        <taxon>Methanobacteriati</taxon>
        <taxon>Methanobacteriota</taxon>
        <taxon>Stenosarchaea group</taxon>
        <taxon>Methanomicrobia</taxon>
        <taxon>Methanosarcinales</taxon>
        <taxon>Methanosarcinaceae</taxon>
        <taxon>Methanococcoides</taxon>
    </lineage>
</organism>
<protein>
    <submittedName>
        <fullName evidence="1">Uncharacterized protein</fullName>
    </submittedName>
</protein>
<accession>A0AA90TZM2</accession>
<dbReference type="EMBL" id="JAVDQI010000003">
    <property type="protein sequence ID" value="MDR6222673.1"/>
    <property type="molecule type" value="Genomic_DNA"/>
</dbReference>
<dbReference type="AlphaFoldDB" id="A0AA90TZM2"/>
<evidence type="ECO:0000313" key="1">
    <source>
        <dbReference type="EMBL" id="MDR6222673.1"/>
    </source>
</evidence>
<sequence>MAFIPSLLISGVPASIQSIPPSTASFAIWMARSISSRSRAT</sequence>
<proteinExistence type="predicted"/>
<name>A0AA90TZM2_9EURY</name>
<reference evidence="1 2" key="1">
    <citation type="submission" date="2023-07" db="EMBL/GenBank/DDBJ databases">
        <title>Genomic Encyclopedia of Type Strains, Phase IV (KMG-IV): sequencing the most valuable type-strain genomes for metagenomic binning, comparative biology and taxonomic classification.</title>
        <authorList>
            <person name="Goeker M."/>
        </authorList>
    </citation>
    <scope>NUCLEOTIDE SEQUENCE [LARGE SCALE GENOMIC DNA]</scope>
    <source>
        <strain evidence="1 2">DSM 17273</strain>
    </source>
</reference>
<gene>
    <name evidence="1" type="ORF">J2750_001122</name>
</gene>
<keyword evidence="2" id="KW-1185">Reference proteome</keyword>
<dbReference type="Proteomes" id="UP001185015">
    <property type="component" value="Unassembled WGS sequence"/>
</dbReference>
<comment type="caution">
    <text evidence="1">The sequence shown here is derived from an EMBL/GenBank/DDBJ whole genome shotgun (WGS) entry which is preliminary data.</text>
</comment>
<evidence type="ECO:0000313" key="2">
    <source>
        <dbReference type="Proteomes" id="UP001185015"/>
    </source>
</evidence>